<comment type="subcellular location">
    <subcellularLocation>
        <location evidence="1 6">Nucleus</location>
    </subcellularLocation>
</comment>
<organism evidence="7 8">
    <name type="scientific">Nesidiocoris tenuis</name>
    <dbReference type="NCBI Taxonomy" id="355587"/>
    <lineage>
        <taxon>Eukaryota</taxon>
        <taxon>Metazoa</taxon>
        <taxon>Ecdysozoa</taxon>
        <taxon>Arthropoda</taxon>
        <taxon>Hexapoda</taxon>
        <taxon>Insecta</taxon>
        <taxon>Pterygota</taxon>
        <taxon>Neoptera</taxon>
        <taxon>Paraneoptera</taxon>
        <taxon>Hemiptera</taxon>
        <taxon>Heteroptera</taxon>
        <taxon>Panheteroptera</taxon>
        <taxon>Cimicomorpha</taxon>
        <taxon>Miridae</taxon>
        <taxon>Dicyphina</taxon>
        <taxon>Nesidiocoris</taxon>
    </lineage>
</organism>
<keyword evidence="5 6" id="KW-0539">Nucleus</keyword>
<evidence type="ECO:0000256" key="5">
    <source>
        <dbReference type="ARBA" id="ARBA00023242"/>
    </source>
</evidence>
<proteinExistence type="inferred from homology"/>
<evidence type="ECO:0000256" key="6">
    <source>
        <dbReference type="PIRNR" id="PIRNR028763"/>
    </source>
</evidence>
<gene>
    <name evidence="7" type="ORF">NTJ_12045</name>
</gene>
<dbReference type="SUPFAM" id="SSF46785">
    <property type="entry name" value="Winged helix' DNA-binding domain"/>
    <property type="match status" value="2"/>
</dbReference>
<dbReference type="Proteomes" id="UP001307889">
    <property type="component" value="Chromosome 10"/>
</dbReference>
<protein>
    <recommendedName>
        <fullName evidence="6">DNA-directed RNA polymerase III subunit RPC6</fullName>
        <shortName evidence="6">RNA polymerase III subunit C6</shortName>
    </recommendedName>
</protein>
<dbReference type="PIRSF" id="PIRSF028763">
    <property type="entry name" value="RNA_pol_Rpc34"/>
    <property type="match status" value="1"/>
</dbReference>
<keyword evidence="3 6" id="KW-0240">DNA-directed RNA polymerase</keyword>
<evidence type="ECO:0000256" key="3">
    <source>
        <dbReference type="ARBA" id="ARBA00022478"/>
    </source>
</evidence>
<accession>A0ABN7B4S0</accession>
<reference evidence="7 8" key="1">
    <citation type="submission" date="2023-09" db="EMBL/GenBank/DDBJ databases">
        <title>Nesidiocoris tenuis whole genome shotgun sequence.</title>
        <authorList>
            <person name="Shibata T."/>
            <person name="Shimoda M."/>
            <person name="Kobayashi T."/>
            <person name="Uehara T."/>
        </authorList>
    </citation>
    <scope>NUCLEOTIDE SEQUENCE [LARGE SCALE GENOMIC DNA]</scope>
    <source>
        <strain evidence="7 8">Japan</strain>
    </source>
</reference>
<keyword evidence="4 6" id="KW-0804">Transcription</keyword>
<dbReference type="Pfam" id="PF05158">
    <property type="entry name" value="RNA_pol_Rpc34"/>
    <property type="match status" value="1"/>
</dbReference>
<comment type="similarity">
    <text evidence="2 6">Belongs to the eukaryotic RPC34/RPC39 RNA polymerase subunit family.</text>
</comment>
<evidence type="ECO:0000256" key="1">
    <source>
        <dbReference type="ARBA" id="ARBA00004123"/>
    </source>
</evidence>
<evidence type="ECO:0000313" key="8">
    <source>
        <dbReference type="Proteomes" id="UP001307889"/>
    </source>
</evidence>
<dbReference type="InterPro" id="IPR007832">
    <property type="entry name" value="RNA_pol_Rpc34"/>
</dbReference>
<sequence length="312" mass="34665">MSENNLEINSQLLLGYIAASGPSGCFNDDVEKAMPNLSNEERVSAINHLISKRLIDIYQSGSKLGYKTRAPENEPADLAGADTEEKIVYGIIKEAGNKGIWMRDIRLKSNLQPNVLNKVLKSLENKKLIKAVKSVSAYKKKVYMLFELEPDSTLTGGSWYSDQDFESEFVDVLNQQCYRYLIELRQKHESDPSSVKKGPLALYNLSSAHPTQVCKFITDLGISKVPLSDEDIRTILDTLLYDGKVERKVTLGGDFTYRAVNPLIDAPGLVKLPCGICSVINECHLGGSASPLSCPYLKTWGEKPIIKVQMED</sequence>
<evidence type="ECO:0000256" key="2">
    <source>
        <dbReference type="ARBA" id="ARBA00011038"/>
    </source>
</evidence>
<dbReference type="Gene3D" id="1.10.10.10">
    <property type="entry name" value="Winged helix-like DNA-binding domain superfamily/Winged helix DNA-binding domain"/>
    <property type="match status" value="2"/>
</dbReference>
<comment type="function">
    <text evidence="6">DNA-dependent RNA polymerase catalyzes the transcription of DNA into RNA using the four ribonucleoside triphosphates as substrates. Specific peripheric component of RNA polymerase III which synthesizes small RNAs, such as 5S rRNA and tRNAs.</text>
</comment>
<dbReference type="InterPro" id="IPR016049">
    <property type="entry name" value="RNA_pol_Rpc34-like"/>
</dbReference>
<evidence type="ECO:0000256" key="4">
    <source>
        <dbReference type="ARBA" id="ARBA00023163"/>
    </source>
</evidence>
<dbReference type="EMBL" id="AP028918">
    <property type="protein sequence ID" value="BES99228.1"/>
    <property type="molecule type" value="Genomic_DNA"/>
</dbReference>
<dbReference type="InterPro" id="IPR036388">
    <property type="entry name" value="WH-like_DNA-bd_sf"/>
</dbReference>
<evidence type="ECO:0000313" key="7">
    <source>
        <dbReference type="EMBL" id="BES99228.1"/>
    </source>
</evidence>
<keyword evidence="8" id="KW-1185">Reference proteome</keyword>
<name>A0ABN7B4S0_9HEMI</name>
<dbReference type="InterPro" id="IPR036390">
    <property type="entry name" value="WH_DNA-bd_sf"/>
</dbReference>
<dbReference type="PANTHER" id="PTHR12780">
    <property type="entry name" value="RNA POLYMERASE III DNA DIRECTED , 39KD SUBUNIT-RELATED"/>
    <property type="match status" value="1"/>
</dbReference>